<evidence type="ECO:0000313" key="3">
    <source>
        <dbReference type="EMBL" id="MBK0419181.1"/>
    </source>
</evidence>
<feature type="compositionally biased region" description="Low complexity" evidence="1">
    <location>
        <begin position="52"/>
        <end position="68"/>
    </location>
</feature>
<comment type="caution">
    <text evidence="3">The sequence shown here is derived from an EMBL/GenBank/DDBJ whole genome shotgun (WGS) entry which is preliminary data.</text>
</comment>
<evidence type="ECO:0000256" key="1">
    <source>
        <dbReference type="SAM" id="MobiDB-lite"/>
    </source>
</evidence>
<feature type="transmembrane region" description="Helical" evidence="2">
    <location>
        <begin position="177"/>
        <end position="199"/>
    </location>
</feature>
<feature type="compositionally biased region" description="Low complexity" evidence="1">
    <location>
        <begin position="1"/>
        <end position="11"/>
    </location>
</feature>
<organism evidence="3 4">
    <name type="scientific">Leucobacter chromiisoli</name>
    <dbReference type="NCBI Taxonomy" id="2796471"/>
    <lineage>
        <taxon>Bacteria</taxon>
        <taxon>Bacillati</taxon>
        <taxon>Actinomycetota</taxon>
        <taxon>Actinomycetes</taxon>
        <taxon>Micrococcales</taxon>
        <taxon>Microbacteriaceae</taxon>
        <taxon>Leucobacter</taxon>
    </lineage>
</organism>
<evidence type="ECO:0000256" key="2">
    <source>
        <dbReference type="SAM" id="Phobius"/>
    </source>
</evidence>
<evidence type="ECO:0008006" key="5">
    <source>
        <dbReference type="Google" id="ProtNLM"/>
    </source>
</evidence>
<protein>
    <recommendedName>
        <fullName evidence="5">DUF4878 domain-containing protein</fullName>
    </recommendedName>
</protein>
<gene>
    <name evidence="3" type="ORF">JD276_09060</name>
</gene>
<keyword evidence="2" id="KW-1133">Transmembrane helix</keyword>
<feature type="region of interest" description="Disordered" evidence="1">
    <location>
        <begin position="1"/>
        <end position="151"/>
    </location>
</feature>
<keyword evidence="2" id="KW-0472">Membrane</keyword>
<dbReference type="AlphaFoldDB" id="A0A934UV83"/>
<keyword evidence="4" id="KW-1185">Reference proteome</keyword>
<feature type="compositionally biased region" description="Low complexity" evidence="1">
    <location>
        <begin position="19"/>
        <end position="45"/>
    </location>
</feature>
<dbReference type="EMBL" id="JAEHOH010000011">
    <property type="protein sequence ID" value="MBK0419181.1"/>
    <property type="molecule type" value="Genomic_DNA"/>
</dbReference>
<sequence>MESMPGTVDPADGADDADGAPGTDGAADAAGAVAAGPASPAVPASPDRDGFSLGLPSSAPPRGLSPSPGLQPSPGLPKPADLGFPAGGFGREAGAAPKPPAAPALPEMPALPETPALPEALPLPETPAPAAAGSPSGAVSAAPTAAPTPARVRRAGVGAGVGRAAGEAGRRSLIRGLAVAGGFVVLGILALSGAVGSLFGGGGGGAAGPEETVEAYLTALSEGDAGAALAGIEAEARGPLLTDEALAESARLAPLESVEVREGADGDGPTRTVSASFALGDRRVFRDFTVREHEEGWRVVDGLVEVPLDALAPYAPSLNGIPVGGDTALLFPGGYELALGVEEFAVPEGEGLIVAGDILEVPDAQWISPVLTPEGEERFREMVRESLESCLAETSITTECGMNVDETVDDGYRVIDGAVQRSLTETGEAALDALAPVADSGEPGSVTAYDYLDIEIRLEVERDGERRTGTLMAPEGVLTPVVDFTASDPRVTWE</sequence>
<reference evidence="3" key="1">
    <citation type="submission" date="2020-12" db="EMBL/GenBank/DDBJ databases">
        <title>Leucobacter sp. CAS1, isolated from Chromium sludge.</title>
        <authorList>
            <person name="Xu Z."/>
        </authorList>
    </citation>
    <scope>NUCLEOTIDE SEQUENCE</scope>
    <source>
        <strain evidence="3">CSA1</strain>
    </source>
</reference>
<name>A0A934UV83_9MICO</name>
<keyword evidence="2" id="KW-0812">Transmembrane</keyword>
<dbReference type="RefSeq" id="WP_200115316.1">
    <property type="nucleotide sequence ID" value="NZ_JAEHOH010000011.1"/>
</dbReference>
<evidence type="ECO:0000313" key="4">
    <source>
        <dbReference type="Proteomes" id="UP000608530"/>
    </source>
</evidence>
<feature type="compositionally biased region" description="Low complexity" evidence="1">
    <location>
        <begin position="104"/>
        <end position="150"/>
    </location>
</feature>
<dbReference type="Proteomes" id="UP000608530">
    <property type="component" value="Unassembled WGS sequence"/>
</dbReference>
<proteinExistence type="predicted"/>
<accession>A0A934UV83</accession>